<keyword evidence="4" id="KW-1185">Reference proteome</keyword>
<dbReference type="GeneID" id="20344414"/>
<evidence type="ECO:0000313" key="4">
    <source>
        <dbReference type="Proteomes" id="UP000006039"/>
    </source>
</evidence>
<feature type="region of interest" description="Disordered" evidence="1">
    <location>
        <begin position="198"/>
        <end position="237"/>
    </location>
</feature>
<reference evidence="3" key="4">
    <citation type="journal article" date="2015" name="G3 (Bethesda)">
        <title>Genome sequences of three phytopathogenic species of the Magnaporthaceae family of fungi.</title>
        <authorList>
            <person name="Okagaki L.H."/>
            <person name="Nunes C.C."/>
            <person name="Sailsbery J."/>
            <person name="Clay B."/>
            <person name="Brown D."/>
            <person name="John T."/>
            <person name="Oh Y."/>
            <person name="Young N."/>
            <person name="Fitzgerald M."/>
            <person name="Haas B.J."/>
            <person name="Zeng Q."/>
            <person name="Young S."/>
            <person name="Adiconis X."/>
            <person name="Fan L."/>
            <person name="Levin J.Z."/>
            <person name="Mitchell T.K."/>
            <person name="Okubara P.A."/>
            <person name="Farman M.L."/>
            <person name="Kohn L.M."/>
            <person name="Birren B."/>
            <person name="Ma L.-J."/>
            <person name="Dean R.A."/>
        </authorList>
    </citation>
    <scope>NUCLEOTIDE SEQUENCE</scope>
    <source>
        <strain evidence="3">R3-111a-1</strain>
    </source>
</reference>
<reference evidence="2" key="3">
    <citation type="submission" date="2010-09" db="EMBL/GenBank/DDBJ databases">
        <title>Annotation of Gaeumannomyces graminis var. tritici R3-111a-1.</title>
        <authorList>
            <consortium name="The Broad Institute Genome Sequencing Platform"/>
            <person name="Ma L.-J."/>
            <person name="Dead R."/>
            <person name="Young S.K."/>
            <person name="Zeng Q."/>
            <person name="Gargeya S."/>
            <person name="Fitzgerald M."/>
            <person name="Haas B."/>
            <person name="Abouelleil A."/>
            <person name="Alvarado L."/>
            <person name="Arachchi H.M."/>
            <person name="Berlin A."/>
            <person name="Brown A."/>
            <person name="Chapman S.B."/>
            <person name="Chen Z."/>
            <person name="Dunbar C."/>
            <person name="Freedman E."/>
            <person name="Gearin G."/>
            <person name="Gellesch M."/>
            <person name="Goldberg J."/>
            <person name="Griggs A."/>
            <person name="Gujja S."/>
            <person name="Heiman D."/>
            <person name="Howarth C."/>
            <person name="Larson L."/>
            <person name="Lui A."/>
            <person name="MacDonald P.J.P."/>
            <person name="Mehta T."/>
            <person name="Montmayeur A."/>
            <person name="Murphy C."/>
            <person name="Neiman D."/>
            <person name="Pearson M."/>
            <person name="Priest M."/>
            <person name="Roberts A."/>
            <person name="Saif S."/>
            <person name="Shea T."/>
            <person name="Shenoy N."/>
            <person name="Sisk P."/>
            <person name="Stolte C."/>
            <person name="Sykes S."/>
            <person name="Yandava C."/>
            <person name="Wortman J."/>
            <person name="Nusbaum C."/>
            <person name="Birren B."/>
        </authorList>
    </citation>
    <scope>NUCLEOTIDE SEQUENCE</scope>
    <source>
        <strain evidence="2">R3-111a-1</strain>
    </source>
</reference>
<feature type="compositionally biased region" description="Polar residues" evidence="1">
    <location>
        <begin position="316"/>
        <end position="325"/>
    </location>
</feature>
<reference evidence="4" key="1">
    <citation type="submission" date="2010-07" db="EMBL/GenBank/DDBJ databases">
        <title>The genome sequence of Gaeumannomyces graminis var. tritici strain R3-111a-1.</title>
        <authorList>
            <consortium name="The Broad Institute Genome Sequencing Platform"/>
            <person name="Ma L.-J."/>
            <person name="Dead R."/>
            <person name="Young S."/>
            <person name="Zeng Q."/>
            <person name="Koehrsen M."/>
            <person name="Alvarado L."/>
            <person name="Berlin A."/>
            <person name="Chapman S.B."/>
            <person name="Chen Z."/>
            <person name="Freedman E."/>
            <person name="Gellesch M."/>
            <person name="Goldberg J."/>
            <person name="Griggs A."/>
            <person name="Gujja S."/>
            <person name="Heilman E.R."/>
            <person name="Heiman D."/>
            <person name="Hepburn T."/>
            <person name="Howarth C."/>
            <person name="Jen D."/>
            <person name="Larson L."/>
            <person name="Mehta T."/>
            <person name="Neiman D."/>
            <person name="Pearson M."/>
            <person name="Roberts A."/>
            <person name="Saif S."/>
            <person name="Shea T."/>
            <person name="Shenoy N."/>
            <person name="Sisk P."/>
            <person name="Stolte C."/>
            <person name="Sykes S."/>
            <person name="Walk T."/>
            <person name="White J."/>
            <person name="Yandava C."/>
            <person name="Haas B."/>
            <person name="Nusbaum C."/>
            <person name="Birren B."/>
        </authorList>
    </citation>
    <scope>NUCLEOTIDE SEQUENCE [LARGE SCALE GENOMIC DNA]</scope>
    <source>
        <strain evidence="4">R3-111a-1</strain>
    </source>
</reference>
<name>J3NRQ6_GAET3</name>
<dbReference type="RefSeq" id="XP_009220007.1">
    <property type="nucleotide sequence ID" value="XM_009221743.1"/>
</dbReference>
<feature type="region of interest" description="Disordered" evidence="1">
    <location>
        <begin position="279"/>
        <end position="325"/>
    </location>
</feature>
<evidence type="ECO:0000313" key="3">
    <source>
        <dbReference type="EnsemblFungi" id="EJT78862"/>
    </source>
</evidence>
<dbReference type="EMBL" id="GL385396">
    <property type="protein sequence ID" value="EJT78862.1"/>
    <property type="molecule type" value="Genomic_DNA"/>
</dbReference>
<reference evidence="3" key="5">
    <citation type="submission" date="2018-04" db="UniProtKB">
        <authorList>
            <consortium name="EnsemblFungi"/>
        </authorList>
    </citation>
    <scope>IDENTIFICATION</scope>
    <source>
        <strain evidence="3">R3-111a-1</strain>
    </source>
</reference>
<feature type="region of interest" description="Disordered" evidence="1">
    <location>
        <begin position="1"/>
        <end position="25"/>
    </location>
</feature>
<feature type="compositionally biased region" description="Basic and acidic residues" evidence="1">
    <location>
        <begin position="216"/>
        <end position="229"/>
    </location>
</feature>
<dbReference type="AlphaFoldDB" id="J3NRQ6"/>
<dbReference type="EnsemblFungi" id="EJT78862">
    <property type="protein sequence ID" value="EJT78862"/>
    <property type="gene ID" value="GGTG_03956"/>
</dbReference>
<sequence>MGANSIDSWQQESSPKGAESDWKAENSSSAQLWWHERRRLEEMGIATRKGRPSHLADATISRSRILLLVRAANKTEGIAAVKRFGAYSIPISSIPTGLMADYIPTQRPWPPALDVLAAAGRACGSRLGSFGGAGMWWVLRRHGSHWFAAQHWLLQPMAGAQTRAGGDWMGMACMSPCSSLVFQMARVRRRWCGGRPPGELESHLGASDKLGQKPTIDSHRDPCSPERRLHGAQLDSTPHPTLGLDVLFPVENRIVSRTSAYTQARNTSRLISPRPHRRLLPRTSHHAPRCVSTPSSPSLAAVACPSNTPTGRRATTHSSVPSTLH</sequence>
<protein>
    <submittedName>
        <fullName evidence="2 3">Uncharacterized protein</fullName>
    </submittedName>
</protein>
<organism evidence="2">
    <name type="scientific">Gaeumannomyces tritici (strain R3-111a-1)</name>
    <name type="common">Wheat and barley take-all root rot fungus</name>
    <name type="synonym">Gaeumannomyces graminis var. tritici</name>
    <dbReference type="NCBI Taxonomy" id="644352"/>
    <lineage>
        <taxon>Eukaryota</taxon>
        <taxon>Fungi</taxon>
        <taxon>Dikarya</taxon>
        <taxon>Ascomycota</taxon>
        <taxon>Pezizomycotina</taxon>
        <taxon>Sordariomycetes</taxon>
        <taxon>Sordariomycetidae</taxon>
        <taxon>Magnaporthales</taxon>
        <taxon>Magnaporthaceae</taxon>
        <taxon>Gaeumannomyces</taxon>
    </lineage>
</organism>
<dbReference type="Proteomes" id="UP000006039">
    <property type="component" value="Unassembled WGS sequence"/>
</dbReference>
<accession>J3NRQ6</accession>
<dbReference type="VEuPathDB" id="FungiDB:GGTG_03956"/>
<evidence type="ECO:0000256" key="1">
    <source>
        <dbReference type="SAM" id="MobiDB-lite"/>
    </source>
</evidence>
<gene>
    <name evidence="3" type="primary">20344414</name>
    <name evidence="2" type="ORF">GGTG_03956</name>
</gene>
<dbReference type="HOGENOM" id="CLU_855410_0_0_1"/>
<proteinExistence type="predicted"/>
<feature type="compositionally biased region" description="Basic residues" evidence="1">
    <location>
        <begin position="279"/>
        <end position="288"/>
    </location>
</feature>
<evidence type="ECO:0000313" key="2">
    <source>
        <dbReference type="EMBL" id="EJT78862.1"/>
    </source>
</evidence>
<reference evidence="2" key="2">
    <citation type="submission" date="2010-07" db="EMBL/GenBank/DDBJ databases">
        <authorList>
            <consortium name="The Broad Institute Genome Sequencing Platform"/>
            <consortium name="Broad Institute Genome Sequencing Center for Infectious Disease"/>
            <person name="Ma L.-J."/>
            <person name="Dead R."/>
            <person name="Young S."/>
            <person name="Zeng Q."/>
            <person name="Koehrsen M."/>
            <person name="Alvarado L."/>
            <person name="Berlin A."/>
            <person name="Chapman S.B."/>
            <person name="Chen Z."/>
            <person name="Freedman E."/>
            <person name="Gellesch M."/>
            <person name="Goldberg J."/>
            <person name="Griggs A."/>
            <person name="Gujja S."/>
            <person name="Heilman E.R."/>
            <person name="Heiman D."/>
            <person name="Hepburn T."/>
            <person name="Howarth C."/>
            <person name="Jen D."/>
            <person name="Larson L."/>
            <person name="Mehta T."/>
            <person name="Neiman D."/>
            <person name="Pearson M."/>
            <person name="Roberts A."/>
            <person name="Saif S."/>
            <person name="Shea T."/>
            <person name="Shenoy N."/>
            <person name="Sisk P."/>
            <person name="Stolte C."/>
            <person name="Sykes S."/>
            <person name="Walk T."/>
            <person name="White J."/>
            <person name="Yandava C."/>
            <person name="Haas B."/>
            <person name="Nusbaum C."/>
            <person name="Birren B."/>
        </authorList>
    </citation>
    <scope>NUCLEOTIDE SEQUENCE</scope>
    <source>
        <strain evidence="2">R3-111a-1</strain>
    </source>
</reference>
<feature type="compositionally biased region" description="Polar residues" evidence="1">
    <location>
        <begin position="1"/>
        <end position="14"/>
    </location>
</feature>